<evidence type="ECO:0000256" key="5">
    <source>
        <dbReference type="RuleBase" id="RU000589"/>
    </source>
</evidence>
<gene>
    <name evidence="7" type="ORF">N2K84_00800</name>
</gene>
<keyword evidence="3 5" id="KW-0063">Aspartyl esterase</keyword>
<dbReference type="GO" id="GO:0030599">
    <property type="term" value="F:pectinesterase activity"/>
    <property type="evidence" value="ECO:0007669"/>
    <property type="project" value="UniProtKB-UniRule"/>
</dbReference>
<feature type="active site" evidence="4">
    <location>
        <position position="186"/>
    </location>
</feature>
<dbReference type="AlphaFoldDB" id="A0AA42C3Z8"/>
<evidence type="ECO:0000313" key="8">
    <source>
        <dbReference type="Proteomes" id="UP001163821"/>
    </source>
</evidence>
<dbReference type="PANTHER" id="PTHR31321:SF57">
    <property type="entry name" value="PECTINESTERASE 53-RELATED"/>
    <property type="match status" value="1"/>
</dbReference>
<organism evidence="7 8">
    <name type="scientific">Gaoshiqia sediminis</name>
    <dbReference type="NCBI Taxonomy" id="2986998"/>
    <lineage>
        <taxon>Bacteria</taxon>
        <taxon>Pseudomonadati</taxon>
        <taxon>Bacteroidota</taxon>
        <taxon>Bacteroidia</taxon>
        <taxon>Marinilabiliales</taxon>
        <taxon>Prolixibacteraceae</taxon>
        <taxon>Gaoshiqia</taxon>
    </lineage>
</organism>
<evidence type="ECO:0000256" key="2">
    <source>
        <dbReference type="ARBA" id="ARBA00022801"/>
    </source>
</evidence>
<dbReference type="PROSITE" id="PS00503">
    <property type="entry name" value="PECTINESTERASE_2"/>
    <property type="match status" value="1"/>
</dbReference>
<evidence type="ECO:0000256" key="3">
    <source>
        <dbReference type="ARBA" id="ARBA00023085"/>
    </source>
</evidence>
<dbReference type="EMBL" id="JAPAAF010000001">
    <property type="protein sequence ID" value="MCW0481248.1"/>
    <property type="molecule type" value="Genomic_DNA"/>
</dbReference>
<dbReference type="GO" id="GO:0045490">
    <property type="term" value="P:pectin catabolic process"/>
    <property type="evidence" value="ECO:0007669"/>
    <property type="project" value="UniProtKB-UniRule"/>
</dbReference>
<feature type="chain" id="PRO_5041485965" description="Pectinesterase" evidence="5">
    <location>
        <begin position="20"/>
        <end position="334"/>
    </location>
</feature>
<dbReference type="Pfam" id="PF01095">
    <property type="entry name" value="Pectinesterase"/>
    <property type="match status" value="1"/>
</dbReference>
<evidence type="ECO:0000256" key="4">
    <source>
        <dbReference type="PROSITE-ProRule" id="PRU10040"/>
    </source>
</evidence>
<dbReference type="PANTHER" id="PTHR31321">
    <property type="entry name" value="ACYL-COA THIOESTER HYDROLASE YBHC-RELATED"/>
    <property type="match status" value="1"/>
</dbReference>
<feature type="signal peptide" evidence="5">
    <location>
        <begin position="1"/>
        <end position="19"/>
    </location>
</feature>
<proteinExistence type="inferred from homology"/>
<dbReference type="InterPro" id="IPR000070">
    <property type="entry name" value="Pectinesterase_cat"/>
</dbReference>
<name>A0AA42C3Z8_9BACT</name>
<comment type="similarity">
    <text evidence="1">Belongs to the pectinesterase family.</text>
</comment>
<dbReference type="InterPro" id="IPR012334">
    <property type="entry name" value="Pectin_lyas_fold"/>
</dbReference>
<dbReference type="GO" id="GO:0042545">
    <property type="term" value="P:cell wall modification"/>
    <property type="evidence" value="ECO:0007669"/>
    <property type="project" value="UniProtKB-UniRule"/>
</dbReference>
<evidence type="ECO:0000259" key="6">
    <source>
        <dbReference type="Pfam" id="PF01095"/>
    </source>
</evidence>
<accession>A0AA42C3Z8</accession>
<dbReference type="SUPFAM" id="SSF51126">
    <property type="entry name" value="Pectin lyase-like"/>
    <property type="match status" value="1"/>
</dbReference>
<comment type="catalytic activity">
    <reaction evidence="5">
        <text>[(1-&gt;4)-alpha-D-galacturonosyl methyl ester](n) + n H2O = [(1-&gt;4)-alpha-D-galacturonosyl](n) + n methanol + n H(+)</text>
        <dbReference type="Rhea" id="RHEA:22380"/>
        <dbReference type="Rhea" id="RHEA-COMP:14570"/>
        <dbReference type="Rhea" id="RHEA-COMP:14573"/>
        <dbReference type="ChEBI" id="CHEBI:15377"/>
        <dbReference type="ChEBI" id="CHEBI:15378"/>
        <dbReference type="ChEBI" id="CHEBI:17790"/>
        <dbReference type="ChEBI" id="CHEBI:140522"/>
        <dbReference type="ChEBI" id="CHEBI:140523"/>
        <dbReference type="EC" id="3.1.1.11"/>
    </reaction>
</comment>
<sequence length="334" mass="37126">MNRLKLLLLTLAVPLGLLANVGQSVEASADFVVDKCGNGDFTTVQEAIDAVPDFRKRETVIYIKNGIYKEKLVLPASKTRVTFLGEDREKTIITNDDYAQKLNAFGEEMGTTGSSGFFVFGDEFRAENITFENSAGPVGQAVAVRVDGDKAVFVNCRFLGFQDTLYTHGDRSRQYYKNCYIEGTVDFIFGWSVAVFEGCEIHCKMNGYVTAASTNESNRYGYVFMNCKITGDGGESTFYLGRPWRPHAKTVFLNCWLDKHIKTEGWNNWGKETNEQTAFYAEHNSSGPGANPEARAAWSHQLTDEQAATYTLDQIFAAGVVSPAFADDWIPISE</sequence>
<evidence type="ECO:0000256" key="1">
    <source>
        <dbReference type="ARBA" id="ARBA00008891"/>
    </source>
</evidence>
<dbReference type="InterPro" id="IPR011050">
    <property type="entry name" value="Pectin_lyase_fold/virulence"/>
</dbReference>
<comment type="caution">
    <text evidence="7">The sequence shown here is derived from an EMBL/GenBank/DDBJ whole genome shotgun (WGS) entry which is preliminary data.</text>
</comment>
<evidence type="ECO:0000313" key="7">
    <source>
        <dbReference type="EMBL" id="MCW0481248.1"/>
    </source>
</evidence>
<dbReference type="GO" id="GO:0009279">
    <property type="term" value="C:cell outer membrane"/>
    <property type="evidence" value="ECO:0007669"/>
    <property type="project" value="TreeGrafter"/>
</dbReference>
<keyword evidence="2 5" id="KW-0378">Hydrolase</keyword>
<keyword evidence="8" id="KW-1185">Reference proteome</keyword>
<dbReference type="Gene3D" id="2.160.20.10">
    <property type="entry name" value="Single-stranded right-handed beta-helix, Pectin lyase-like"/>
    <property type="match status" value="1"/>
</dbReference>
<comment type="pathway">
    <text evidence="5">Glycan metabolism; pectin degradation; 2-dehydro-3-deoxy-D-gluconate from pectin: step 1/5.</text>
</comment>
<reference evidence="7" key="1">
    <citation type="submission" date="2022-10" db="EMBL/GenBank/DDBJ databases">
        <title>Gaoshiqiia sediminis gen. nov., sp. nov., isolated from coastal sediment.</title>
        <authorList>
            <person name="Yu W.X."/>
            <person name="Mu D.S."/>
            <person name="Du J.Z."/>
            <person name="Liang Y.Q."/>
        </authorList>
    </citation>
    <scope>NUCLEOTIDE SEQUENCE</scope>
    <source>
        <strain evidence="7">A06</strain>
    </source>
</reference>
<dbReference type="FunFam" id="2.160.20.10:FF:000052">
    <property type="entry name" value="Pectinesterase"/>
    <property type="match status" value="1"/>
</dbReference>
<dbReference type="EC" id="3.1.1.11" evidence="5"/>
<dbReference type="InterPro" id="IPR033131">
    <property type="entry name" value="Pectinesterase_Asp_AS"/>
</dbReference>
<protein>
    <recommendedName>
        <fullName evidence="5">Pectinesterase</fullName>
        <ecNumber evidence="5">3.1.1.11</ecNumber>
    </recommendedName>
</protein>
<feature type="domain" description="Pectinesterase catalytic" evidence="6">
    <location>
        <begin position="31"/>
        <end position="315"/>
    </location>
</feature>
<dbReference type="Proteomes" id="UP001163821">
    <property type="component" value="Unassembled WGS sequence"/>
</dbReference>
<dbReference type="RefSeq" id="WP_282589852.1">
    <property type="nucleotide sequence ID" value="NZ_JAPAAF010000001.1"/>
</dbReference>
<keyword evidence="5" id="KW-0732">Signal</keyword>